<evidence type="ECO:0000313" key="1">
    <source>
        <dbReference type="EMBL" id="WYN05032.2"/>
    </source>
</evidence>
<dbReference type="Proteomes" id="UP001447006">
    <property type="component" value="Segment"/>
</dbReference>
<keyword evidence="2" id="KW-1185">Reference proteome</keyword>
<organism evidence="1 2">
    <name type="scientific">Pseudomonas phage UNO-G1W1</name>
    <dbReference type="NCBI Taxonomy" id="3136609"/>
    <lineage>
        <taxon>Viruses</taxon>
        <taxon>Duplodnaviria</taxon>
        <taxon>Heunggongvirae</taxon>
        <taxon>Uroviricota</taxon>
        <taxon>Caudoviricetes</taxon>
        <taxon>Vandenendeviridae</taxon>
        <taxon>Gorskivirinae</taxon>
        <taxon>Omahavirus</taxon>
        <taxon>Omahavirus UNOG1W1</taxon>
    </lineage>
</organism>
<protein>
    <submittedName>
        <fullName evidence="1">Uncharacterized protein</fullName>
    </submittedName>
</protein>
<proteinExistence type="predicted"/>
<name>A0AAX4MX25_9CAUD</name>
<dbReference type="EMBL" id="PP551948">
    <property type="protein sequence ID" value="WYN05032.2"/>
    <property type="molecule type" value="Genomic_DNA"/>
</dbReference>
<reference evidence="1 2" key="1">
    <citation type="submission" date="2024-03" db="EMBL/GenBank/DDBJ databases">
        <title>Complete Genome Sequence of a Pseudomonas fluorescens Bacteriophage UNO-G1W1 isolated from freshwater ice in Nebraska.</title>
        <authorList>
            <person name="Neville A.J."/>
            <person name="Schulze T.T."/>
            <person name="Davis P.H."/>
        </authorList>
    </citation>
    <scope>NUCLEOTIDE SEQUENCE [LARGE SCALE GENOMIC DNA]</scope>
</reference>
<evidence type="ECO:0000313" key="2">
    <source>
        <dbReference type="Proteomes" id="UP001447006"/>
    </source>
</evidence>
<gene>
    <name evidence="1" type="ORF">ISREJYDI_CDS0066</name>
</gene>
<sequence length="49" mass="5653">MYALGEVVTRIGHAYNFILDGYEYVNEKGIKQYLADREVKSLDTQEKLA</sequence>
<accession>A0AAX4MX25</accession>